<protein>
    <submittedName>
        <fullName evidence="2">Uncharacterized protein</fullName>
    </submittedName>
</protein>
<name>A0A6J4LLH7_9SPHI</name>
<feature type="non-terminal residue" evidence="2">
    <location>
        <position position="1"/>
    </location>
</feature>
<reference evidence="2" key="1">
    <citation type="submission" date="2020-02" db="EMBL/GenBank/DDBJ databases">
        <authorList>
            <person name="Meier V. D."/>
        </authorList>
    </citation>
    <scope>NUCLEOTIDE SEQUENCE</scope>
    <source>
        <strain evidence="2">AVDCRST_MAG56</strain>
    </source>
</reference>
<organism evidence="2">
    <name type="scientific">uncultured Cytophagales bacterium</name>
    <dbReference type="NCBI Taxonomy" id="158755"/>
    <lineage>
        <taxon>Bacteria</taxon>
        <taxon>Pseudomonadati</taxon>
        <taxon>Bacteroidota</taxon>
        <taxon>Sphingobacteriia</taxon>
        <taxon>Sphingobacteriales</taxon>
        <taxon>environmental samples</taxon>
    </lineage>
</organism>
<dbReference type="EMBL" id="CADCTQ010000624">
    <property type="protein sequence ID" value="CAA9332288.1"/>
    <property type="molecule type" value="Genomic_DNA"/>
</dbReference>
<feature type="region of interest" description="Disordered" evidence="1">
    <location>
        <begin position="1"/>
        <end position="38"/>
    </location>
</feature>
<proteinExistence type="predicted"/>
<sequence>WQLQKKPGARSRPTRSVGKGISGCRGRRPAKKEVAKRS</sequence>
<feature type="non-terminal residue" evidence="2">
    <location>
        <position position="38"/>
    </location>
</feature>
<evidence type="ECO:0000313" key="2">
    <source>
        <dbReference type="EMBL" id="CAA9332288.1"/>
    </source>
</evidence>
<evidence type="ECO:0000256" key="1">
    <source>
        <dbReference type="SAM" id="MobiDB-lite"/>
    </source>
</evidence>
<gene>
    <name evidence="2" type="ORF">AVDCRST_MAG56-7527</name>
</gene>
<accession>A0A6J4LLH7</accession>
<dbReference type="AlphaFoldDB" id="A0A6J4LLH7"/>